<dbReference type="InterPro" id="IPR006533">
    <property type="entry name" value="T6SS_Vgr_RhsGE"/>
</dbReference>
<dbReference type="InterPro" id="IPR054030">
    <property type="entry name" value="Gp5_Vgr_C"/>
</dbReference>
<sequence length="753" mass="83293">MSQIRITVNLAAAPDLLFWKMSGSESLSEPFEYALTLLGEDARIDRSQILGQPITIDIPAQGGAVRRYINGRVTSVAVSSVELSGERYAAYQLSVESDLWPMRLARDMRIFQAQTIPQIVQTMLSEQGIKVDDQLTQSYRVWEYCVQYQESSLDFICRLMELEGISWYFRHQPDSHTLVLADAGTAFPSAPGYEVIPYIQTAAGGVADFEGISQWSLHDRVTPGLFSTEDYDFRKPNAWLFQARQNPASPSPGQIDVYEWPGRFVEQNDGEYYARIKQERWQVDHQQISATATASGIAAGHTFQLTHAPFAQDNGRYLVTKTVLHIEENRYASGDEGASSRLISFSVIPASLVWRPEQRTAWPRTYGPQTARVVGPAGETIWTDKYGRIKVKFHWDRLGKSDETSSCWVRVSSAWAGQGFGGVQIPRVGDEVVIDFINGDPDRPIVTGRVYNDANMPPWALPAAATVMGFMTRSKTGSCDNASYLLFEDKLGVERVDMHAEKDMNISVENNQAITVGGNRSLTVSGELADEVTKKADFTYHATRTTLVEQKDTRTVNNGEELTVTNGRVKSITSGGEKVTIKGGRVEEIEGAASQHVTALVSYTFDSGVTSTITGDRQEQISQHLTQTIEGNSAATINGRWDQTVAKGAKIYSPKTITIESAEKVHIKTPHAFEYKDHKETASLFSFDFTALKVATEGSSFTLSAISKVGLTSLKFDKSAFDLASHEGRVAFGKAMMQYGQVMASVHGLTMFM</sequence>
<keyword evidence="3" id="KW-0964">Secreted</keyword>
<dbReference type="Gene3D" id="2.40.50.230">
    <property type="entry name" value="Gp5 N-terminal domain"/>
    <property type="match status" value="1"/>
</dbReference>
<reference evidence="6 7" key="1">
    <citation type="submission" date="2017-01" db="EMBL/GenBank/DDBJ databases">
        <authorList>
            <person name="Cao J.-M."/>
        </authorList>
    </citation>
    <scope>NUCLEOTIDE SEQUENCE [LARGE SCALE GENOMIC DNA]</scope>
    <source>
        <strain evidence="6 7">888-76</strain>
    </source>
</reference>
<dbReference type="SUPFAM" id="SSF69349">
    <property type="entry name" value="Phage fibre proteins"/>
    <property type="match status" value="2"/>
</dbReference>
<evidence type="ECO:0000313" key="7">
    <source>
        <dbReference type="Proteomes" id="UP000187148"/>
    </source>
</evidence>
<dbReference type="PANTHER" id="PTHR32305">
    <property type="match status" value="1"/>
</dbReference>
<dbReference type="EMBL" id="CP019445">
    <property type="protein sequence ID" value="APZ04977.1"/>
    <property type="molecule type" value="Genomic_DNA"/>
</dbReference>
<dbReference type="SUPFAM" id="SSF69255">
    <property type="entry name" value="gp5 N-terminal domain-like"/>
    <property type="match status" value="1"/>
</dbReference>
<evidence type="ECO:0000256" key="3">
    <source>
        <dbReference type="ARBA" id="ARBA00022525"/>
    </source>
</evidence>
<dbReference type="Gene3D" id="2.30.110.50">
    <property type="match status" value="1"/>
</dbReference>
<evidence type="ECO:0000259" key="5">
    <source>
        <dbReference type="Pfam" id="PF22178"/>
    </source>
</evidence>
<dbReference type="Proteomes" id="UP000187148">
    <property type="component" value="Chromosome"/>
</dbReference>
<dbReference type="InterPro" id="IPR050708">
    <property type="entry name" value="T6SS_VgrG/RHS"/>
</dbReference>
<dbReference type="KEGG" id="kco:BWI95_07880"/>
<dbReference type="InterPro" id="IPR037026">
    <property type="entry name" value="Vgr_OB-fold_dom_sf"/>
</dbReference>
<accession>A0A807LCD2</accession>
<dbReference type="SUPFAM" id="SSF69279">
    <property type="entry name" value="Phage tail proteins"/>
    <property type="match status" value="2"/>
</dbReference>
<comment type="subcellular location">
    <subcellularLocation>
        <location evidence="1">Secreted</location>
    </subcellularLocation>
</comment>
<dbReference type="Gene3D" id="4.10.220.110">
    <property type="match status" value="1"/>
</dbReference>
<dbReference type="NCBIfam" id="TIGR01646">
    <property type="entry name" value="vgr_GE"/>
    <property type="match status" value="1"/>
</dbReference>
<organism evidence="6 7">
    <name type="scientific">Kosakonia cowanii JCM 10956 = DSM 18146</name>
    <dbReference type="NCBI Taxonomy" id="1300165"/>
    <lineage>
        <taxon>Bacteria</taxon>
        <taxon>Pseudomonadati</taxon>
        <taxon>Pseudomonadota</taxon>
        <taxon>Gammaproteobacteria</taxon>
        <taxon>Enterobacterales</taxon>
        <taxon>Enterobacteriaceae</taxon>
        <taxon>Kosakonia</taxon>
    </lineage>
</organism>
<evidence type="ECO:0000259" key="4">
    <source>
        <dbReference type="Pfam" id="PF04717"/>
    </source>
</evidence>
<dbReference type="Gene3D" id="3.55.50.10">
    <property type="entry name" value="Baseplate protein-like domains"/>
    <property type="match status" value="1"/>
</dbReference>
<name>A0A807LCD2_9ENTR</name>
<evidence type="ECO:0000256" key="1">
    <source>
        <dbReference type="ARBA" id="ARBA00004613"/>
    </source>
</evidence>
<evidence type="ECO:0000313" key="6">
    <source>
        <dbReference type="EMBL" id="APZ04977.1"/>
    </source>
</evidence>
<dbReference type="GO" id="GO:0005576">
    <property type="term" value="C:extracellular region"/>
    <property type="evidence" value="ECO:0007669"/>
    <property type="project" value="UniProtKB-SubCell"/>
</dbReference>
<dbReference type="PANTHER" id="PTHR32305:SF15">
    <property type="entry name" value="PROTEIN RHSA-RELATED"/>
    <property type="match status" value="1"/>
</dbReference>
<feature type="domain" description="Gp5/Type VI secretion system Vgr C-terminal trimerisation" evidence="5">
    <location>
        <begin position="468"/>
        <end position="573"/>
    </location>
</feature>
<feature type="domain" description="Gp5/Type VI secretion system Vgr protein OB-fold" evidence="4">
    <location>
        <begin position="384"/>
        <end position="451"/>
    </location>
</feature>
<evidence type="ECO:0000256" key="2">
    <source>
        <dbReference type="ARBA" id="ARBA00005558"/>
    </source>
</evidence>
<dbReference type="RefSeq" id="WP_076769283.1">
    <property type="nucleotide sequence ID" value="NZ_CP019445.1"/>
</dbReference>
<gene>
    <name evidence="6" type="ORF">BWI95_07880</name>
</gene>
<dbReference type="AlphaFoldDB" id="A0A807LCD2"/>
<dbReference type="Pfam" id="PF22178">
    <property type="entry name" value="Gp5_trimer_C"/>
    <property type="match status" value="1"/>
</dbReference>
<protein>
    <submittedName>
        <fullName evidence="6">ImpA family type VI secretion-associated protein</fullName>
    </submittedName>
</protein>
<dbReference type="NCBIfam" id="TIGR03361">
    <property type="entry name" value="VI_Rhs_Vgr"/>
    <property type="match status" value="1"/>
</dbReference>
<proteinExistence type="inferred from homology"/>
<dbReference type="InterPro" id="IPR006531">
    <property type="entry name" value="Gp5/Vgr_OB"/>
</dbReference>
<dbReference type="InterPro" id="IPR017847">
    <property type="entry name" value="T6SS_RhsGE_Vgr_subset"/>
</dbReference>
<comment type="similarity">
    <text evidence="2">Belongs to the VgrG protein family.</text>
</comment>
<keyword evidence="7" id="KW-1185">Reference proteome</keyword>
<dbReference type="Pfam" id="PF04717">
    <property type="entry name" value="Phage_base_V"/>
    <property type="match status" value="1"/>
</dbReference>
<dbReference type="Pfam" id="PF05954">
    <property type="entry name" value="Phage_GPD"/>
    <property type="match status" value="1"/>
</dbReference>